<feature type="compositionally biased region" description="Polar residues" evidence="10">
    <location>
        <begin position="24"/>
        <end position="34"/>
    </location>
</feature>
<dbReference type="InterPro" id="IPR013083">
    <property type="entry name" value="Znf_RING/FYVE/PHD"/>
</dbReference>
<feature type="compositionally biased region" description="Polar residues" evidence="10">
    <location>
        <begin position="905"/>
        <end position="914"/>
    </location>
</feature>
<evidence type="ECO:0000256" key="3">
    <source>
        <dbReference type="ARBA" id="ARBA00022553"/>
    </source>
</evidence>
<dbReference type="EMBL" id="OW240918">
    <property type="protein sequence ID" value="CAH2307742.1"/>
    <property type="molecule type" value="Genomic_DNA"/>
</dbReference>
<evidence type="ECO:0000256" key="5">
    <source>
        <dbReference type="ARBA" id="ARBA00022771"/>
    </source>
</evidence>
<feature type="region of interest" description="Disordered" evidence="10">
    <location>
        <begin position="340"/>
        <end position="382"/>
    </location>
</feature>
<evidence type="ECO:0000256" key="9">
    <source>
        <dbReference type="ARBA" id="ARBA00023242"/>
    </source>
</evidence>
<evidence type="ECO:0000256" key="1">
    <source>
        <dbReference type="ARBA" id="ARBA00004123"/>
    </source>
</evidence>
<proteinExistence type="predicted"/>
<dbReference type="PANTHER" id="PTHR14955:SF6">
    <property type="entry name" value="RETINOIC ACID-INDUCED PROTEIN 1"/>
    <property type="match status" value="1"/>
</dbReference>
<keyword evidence="3" id="KW-0597">Phosphoprotein</keyword>
<feature type="region of interest" description="Disordered" evidence="10">
    <location>
        <begin position="905"/>
        <end position="926"/>
    </location>
</feature>
<feature type="domain" description="PHD-type" evidence="11">
    <location>
        <begin position="1771"/>
        <end position="1893"/>
    </location>
</feature>
<keyword evidence="6" id="KW-0862">Zinc</keyword>
<evidence type="ECO:0000313" key="13">
    <source>
        <dbReference type="Proteomes" id="UP001295444"/>
    </source>
</evidence>
<dbReference type="PROSITE" id="PS51805">
    <property type="entry name" value="EPHD"/>
    <property type="match status" value="1"/>
</dbReference>
<evidence type="ECO:0000256" key="4">
    <source>
        <dbReference type="ARBA" id="ARBA00022723"/>
    </source>
</evidence>
<dbReference type="Proteomes" id="UP001295444">
    <property type="component" value="Chromosome 07"/>
</dbReference>
<dbReference type="GO" id="GO:0008270">
    <property type="term" value="F:zinc ion binding"/>
    <property type="evidence" value="ECO:0007669"/>
    <property type="project" value="UniProtKB-KW"/>
</dbReference>
<evidence type="ECO:0000256" key="10">
    <source>
        <dbReference type="SAM" id="MobiDB-lite"/>
    </source>
</evidence>
<dbReference type="SMART" id="SM00249">
    <property type="entry name" value="PHD"/>
    <property type="match status" value="1"/>
</dbReference>
<feature type="compositionally biased region" description="Polar residues" evidence="10">
    <location>
        <begin position="497"/>
        <end position="520"/>
    </location>
</feature>
<feature type="region of interest" description="Disordered" evidence="10">
    <location>
        <begin position="259"/>
        <end position="319"/>
    </location>
</feature>
<feature type="compositionally biased region" description="Basic and acidic residues" evidence="10">
    <location>
        <begin position="818"/>
        <end position="835"/>
    </location>
</feature>
<evidence type="ECO:0000313" key="12">
    <source>
        <dbReference type="EMBL" id="CAH2307742.1"/>
    </source>
</evidence>
<comment type="subcellular location">
    <subcellularLocation>
        <location evidence="1">Nucleus</location>
    </subcellularLocation>
</comment>
<feature type="compositionally biased region" description="Basic and acidic residues" evidence="10">
    <location>
        <begin position="1517"/>
        <end position="1530"/>
    </location>
</feature>
<dbReference type="InterPro" id="IPR052440">
    <property type="entry name" value="Trans_Reg/Chrom_Remod"/>
</dbReference>
<keyword evidence="5" id="KW-0863">Zinc-finger</keyword>
<feature type="region of interest" description="Disordered" evidence="10">
    <location>
        <begin position="552"/>
        <end position="581"/>
    </location>
</feature>
<reference evidence="12" key="1">
    <citation type="submission" date="2022-03" db="EMBL/GenBank/DDBJ databases">
        <authorList>
            <person name="Alioto T."/>
            <person name="Alioto T."/>
            <person name="Gomez Garrido J."/>
        </authorList>
    </citation>
    <scope>NUCLEOTIDE SEQUENCE</scope>
</reference>
<feature type="region of interest" description="Disordered" evidence="10">
    <location>
        <begin position="805"/>
        <end position="835"/>
    </location>
</feature>
<feature type="compositionally biased region" description="Polar residues" evidence="10">
    <location>
        <begin position="292"/>
        <end position="308"/>
    </location>
</feature>
<feature type="compositionally biased region" description="Polar residues" evidence="10">
    <location>
        <begin position="554"/>
        <end position="581"/>
    </location>
</feature>
<feature type="region of interest" description="Disordered" evidence="10">
    <location>
        <begin position="394"/>
        <end position="433"/>
    </location>
</feature>
<feature type="region of interest" description="Disordered" evidence="10">
    <location>
        <begin position="1468"/>
        <end position="1496"/>
    </location>
</feature>
<organism evidence="12 13">
    <name type="scientific">Pelobates cultripes</name>
    <name type="common">Western spadefoot toad</name>
    <dbReference type="NCBI Taxonomy" id="61616"/>
    <lineage>
        <taxon>Eukaryota</taxon>
        <taxon>Metazoa</taxon>
        <taxon>Chordata</taxon>
        <taxon>Craniata</taxon>
        <taxon>Vertebrata</taxon>
        <taxon>Euteleostomi</taxon>
        <taxon>Amphibia</taxon>
        <taxon>Batrachia</taxon>
        <taxon>Anura</taxon>
        <taxon>Pelobatoidea</taxon>
        <taxon>Pelobatidae</taxon>
        <taxon>Pelobates</taxon>
    </lineage>
</organism>
<feature type="region of interest" description="Disordered" evidence="10">
    <location>
        <begin position="1788"/>
        <end position="1809"/>
    </location>
</feature>
<dbReference type="InterPro" id="IPR034732">
    <property type="entry name" value="EPHD"/>
</dbReference>
<evidence type="ECO:0000256" key="7">
    <source>
        <dbReference type="ARBA" id="ARBA00022843"/>
    </source>
</evidence>
<dbReference type="FunFam" id="3.30.40.10:FF:000116">
    <property type="entry name" value="Transcription factor 20 (AR1)"/>
    <property type="match status" value="1"/>
</dbReference>
<keyword evidence="7" id="KW-0832">Ubl conjugation</keyword>
<keyword evidence="8" id="KW-0010">Activator</keyword>
<dbReference type="GO" id="GO:0032922">
    <property type="term" value="P:circadian regulation of gene expression"/>
    <property type="evidence" value="ECO:0007669"/>
    <property type="project" value="TreeGrafter"/>
</dbReference>
<name>A0AAD1SUF4_PELCU</name>
<dbReference type="Gene3D" id="3.30.40.10">
    <property type="entry name" value="Zinc/RING finger domain, C3HC4 (zinc finger)"/>
    <property type="match status" value="1"/>
</dbReference>
<keyword evidence="4" id="KW-0479">Metal-binding</keyword>
<accession>A0AAD1SUF4</accession>
<evidence type="ECO:0000256" key="2">
    <source>
        <dbReference type="ARBA" id="ARBA00022499"/>
    </source>
</evidence>
<feature type="region of interest" description="Disordered" evidence="10">
    <location>
        <begin position="476"/>
        <end position="520"/>
    </location>
</feature>
<keyword evidence="13" id="KW-1185">Reference proteome</keyword>
<dbReference type="GO" id="GO:0005634">
    <property type="term" value="C:nucleus"/>
    <property type="evidence" value="ECO:0007669"/>
    <property type="project" value="UniProtKB-SubCell"/>
</dbReference>
<feature type="region of interest" description="Disordered" evidence="10">
    <location>
        <begin position="851"/>
        <end position="873"/>
    </location>
</feature>
<feature type="region of interest" description="Disordered" evidence="10">
    <location>
        <begin position="986"/>
        <end position="1029"/>
    </location>
</feature>
<feature type="region of interest" description="Disordered" evidence="10">
    <location>
        <begin position="1"/>
        <end position="35"/>
    </location>
</feature>
<feature type="compositionally biased region" description="Basic and acidic residues" evidence="10">
    <location>
        <begin position="986"/>
        <end position="1005"/>
    </location>
</feature>
<evidence type="ECO:0000256" key="8">
    <source>
        <dbReference type="ARBA" id="ARBA00023159"/>
    </source>
</evidence>
<keyword evidence="2" id="KW-1017">Isopeptide bond</keyword>
<evidence type="ECO:0000259" key="11">
    <source>
        <dbReference type="PROSITE" id="PS51805"/>
    </source>
</evidence>
<dbReference type="GO" id="GO:0006357">
    <property type="term" value="P:regulation of transcription by RNA polymerase II"/>
    <property type="evidence" value="ECO:0007669"/>
    <property type="project" value="TreeGrafter"/>
</dbReference>
<dbReference type="Pfam" id="PF13771">
    <property type="entry name" value="zf-HC5HC2H"/>
    <property type="match status" value="1"/>
</dbReference>
<feature type="region of interest" description="Disordered" evidence="10">
    <location>
        <begin position="1508"/>
        <end position="1589"/>
    </location>
</feature>
<protein>
    <submittedName>
        <fullName evidence="12">Retinoic acid-induced 1</fullName>
    </submittedName>
</protein>
<dbReference type="PANTHER" id="PTHR14955">
    <property type="entry name" value="RETINOIC ACID INDUCED 1/TRANSCRIPTION FACTOR 20"/>
    <property type="match status" value="1"/>
</dbReference>
<evidence type="ECO:0000256" key="6">
    <source>
        <dbReference type="ARBA" id="ARBA00022833"/>
    </source>
</evidence>
<sequence>MEIPGIRNQVVKSRRSKSQQKSQAVETSQGSDIQETNKIRGRARTEHWNAGNGATNYLSTGDPTLRSRVVGRDNKNKSCSHFGKGVVSTATSRTTNQLLRIPHALRITGIKVSRPSTVSVRGYENNAGEKYPRGDKHINVQHLQGRVSFASFPEGSVYTGQYSGEEGLQNWAQSQTLAGTKYEGALVKKTSGEGRGYQDLSGQMQFRSHNLHHPQQPQQPQQQSLPYAKLPRQKVQNEVASSPLSFSQSTHFNQSYPTVSTYSSVPGSSQVSHSFKSCTAPSNPPHERAMATANQRAQAMHAYQSSRMASYEQPQRHHAQETLHYQNMAKYQHYSQQGQAYCQSETPSRTTEQYYQTFSPSASHSPARSVGRSPSYNSAPSPLMSNIENFQYSQQQHSASTFPMGISDHSHYMPLLNPSPTGTSSPDSQTKNLQNDKIPETLLSDLSLQSLTALTSQVENISNTVQQMLLSKSGIPQKKGLKTSPRTPEQIKGQHCSPDSNTYSADQIGTPLSETLGTPQSVHTEIQDADYLSGSEDQLERNYLYCGPGRSPGRANSNKMKPESISTCSVTSPDNMSTKSDDSFQSIHANLPLETFAKLVSSERECPHLLVNALSHEELSTEIIALQDAIDNEKAEKAWVDSPPTLNNNSPKSPFNLENHTACSETAPKNTWSDQGPTEQFADDLKKNLQEKTQTANQKDFNDKYFEKEEFPPVPAKLTESTEDSVNFCSENNTSAVVSSTTCTSFSNTSTTCSKTTDPFDWSDKNESESCLRWKDIELTLRSSDLQKGLFQTKENKTDCQLDVPDVETPLENDSGEEFNKDGADDLAYTDDRKTDSEKWLEDTRDCYTGDDFNDIPDLPSQKESNLEPEDYSSLCDFSDRKSFIYDAPSPKQLRDMEAFSSINTPESIENPSSEGKENLVPSPQLSDGHSIILLGPAVGTESKVNSWFESTLSHIKTDEEIKKTNEDETEANTLEPAPIVEVEEHKLEDQSQQLKTEEELDRKPIYSKRNQCRISESKDSDKGYQTQSDDTTAIGIEKIGKEDEEPKLPIPATKVPQVEETPARMCTRSLTSKVEPQAYGPVVGMKASLPEKLTKGGAFGVKQRAPFKPGRRGGKTAMKVMSLPSDQNAFIPQGKTPSTLPTSQKAKENVINILKDERSMILRSRSKNQELFQTKRRKGKRGMSLVLKKHTSLKKIIANNCTLPDTFKLMPKVKQRMKLSKPGVAINGKTTERTLHSLKRKPSFISPVPAKKRNLILRSKNLKEEKCEAATKLFKKIKPTKKEKDKLSIARKKTCKVILNTPSVRVTPDVCLKITSQPTYAENMKTKVLPPRKGRGLKLDAIVQKITSPNQKKQVSINTGSNCVSTPASSPLNVLDQGKDLRDSSIVSVDSEIKMLDQDLVKSELSKLDTEMHTLTCRRYKNKSIKGKLIHNKKMTTNSLLDEFGTRAVADLKRNCVGTNKLSAVSKKKITRGRSRGSSTTSKSEAKKLARANASVLLTPRDKALSENAVLSSRHQSSEYKQAKLKEGSLDESATQTRARKKTKHPIFNGYTKRQRKSSPRSKPPNQTTTSKRRSKGRNAPLITPKEPEIKLRYVSSKPTRTETRVRHFTPYIQVEKRNEFTTTCTIINTPGEETRLIKERNSEHSASPRVSLSSHGIVPFSSRMQLGPLVCKSVASGCLVCCLCRSPANYKDLGDLCGPYYPMDCLPNKKPRPKEKFKTEETLAEKSPKATENLCSAGSGKTPCLDGGAVDSIKHNNLRTSARGLLRKLPSCYCCNKKSEVSEVEKPRRHQCSKTADPPPPEPAAETQEHWVHEACAVWTSGVYLVAGKLYGIHEAIQMAATGPCPKCLKPGATVGCSHQGCTQTYHYTCAMETGCLLNEENFSIRCPKHKRLLV</sequence>
<feature type="compositionally biased region" description="Polar residues" evidence="10">
    <location>
        <begin position="418"/>
        <end position="433"/>
    </location>
</feature>
<feature type="compositionally biased region" description="Acidic residues" evidence="10">
    <location>
        <begin position="805"/>
        <end position="817"/>
    </location>
</feature>
<gene>
    <name evidence="12" type="ORF">PECUL_23A021161</name>
</gene>
<feature type="compositionally biased region" description="Low complexity" evidence="10">
    <location>
        <begin position="259"/>
        <end position="274"/>
    </location>
</feature>
<dbReference type="InterPro" id="IPR001965">
    <property type="entry name" value="Znf_PHD"/>
</dbReference>
<keyword evidence="9" id="KW-0539">Nucleus</keyword>